<dbReference type="Gene3D" id="1.20.1250.20">
    <property type="entry name" value="MFS general substrate transporter like domains"/>
    <property type="match status" value="1"/>
</dbReference>
<evidence type="ECO:0000256" key="1">
    <source>
        <dbReference type="ARBA" id="ARBA00004651"/>
    </source>
</evidence>
<evidence type="ECO:0000259" key="8">
    <source>
        <dbReference type="PROSITE" id="PS50850"/>
    </source>
</evidence>
<protein>
    <submittedName>
        <fullName evidence="9">MFS transporter</fullName>
    </submittedName>
</protein>
<sequence length="411" mass="44355">MTDSSVLRSGRGFPLGILMLNLFIALLGQGMVIPILPQYLQQFDAAGTAAGYLVAAFGAAQFIFSPIGGRMSDRFGRKRMILAGLFLTVISDYIFAVSYNLPALYIARFIGGIGLGIMVPSVLAYVADVTTSHTRAKGMGYLSAAMNLGMVLGPGLGGLIATYGIRVPYLVAAALGLVATIMTLWLKETLPPERRTSAIQGSNKPQTSMIRQLGQSFHRPYFRYLLLILVMTFGLMTYETVYSLYVEQKYGFTASEIAIIITLGAIVGIVVQIWALDRVIRWLGEYRLIRLSLVITAVALLLMLVPVNLAYLLAVSALFFAFNAFLRPTVNTLLANHAGDDEQGFVAGLNTTYGSIGSIIGPVVAGTLFDKHIELPYIVGAIILIATLALVRETSASTAKRNPIPTDDHTS</sequence>
<feature type="transmembrane region" description="Helical" evidence="7">
    <location>
        <begin position="49"/>
        <end position="68"/>
    </location>
</feature>
<feature type="transmembrane region" description="Helical" evidence="7">
    <location>
        <begin position="12"/>
        <end position="37"/>
    </location>
</feature>
<proteinExistence type="inferred from homology"/>
<dbReference type="PANTHER" id="PTHR23504:SF115">
    <property type="entry name" value="MULTIDRUG RESISTANCE PROTEIN 2"/>
    <property type="match status" value="1"/>
</dbReference>
<feature type="domain" description="Major facilitator superfamily (MFS) profile" evidence="8">
    <location>
        <begin position="14"/>
        <end position="398"/>
    </location>
</feature>
<accession>A0ABW4RID1</accession>
<feature type="transmembrane region" description="Helical" evidence="7">
    <location>
        <begin position="221"/>
        <end position="245"/>
    </location>
</feature>
<evidence type="ECO:0000313" key="9">
    <source>
        <dbReference type="EMBL" id="MFD1885800.1"/>
    </source>
</evidence>
<dbReference type="PANTHER" id="PTHR23504">
    <property type="entry name" value="MAJOR FACILITATOR SUPERFAMILY DOMAIN-CONTAINING PROTEIN 10"/>
    <property type="match status" value="1"/>
</dbReference>
<keyword evidence="10" id="KW-1185">Reference proteome</keyword>
<keyword evidence="6 7" id="KW-0472">Membrane</keyword>
<dbReference type="EMBL" id="JBHUEH010000014">
    <property type="protein sequence ID" value="MFD1885800.1"/>
    <property type="molecule type" value="Genomic_DNA"/>
</dbReference>
<dbReference type="InterPro" id="IPR001958">
    <property type="entry name" value="Tet-R_TetA/multi-R_MdtG-like"/>
</dbReference>
<keyword evidence="4 7" id="KW-0812">Transmembrane</keyword>
<dbReference type="PROSITE" id="PS00216">
    <property type="entry name" value="SUGAR_TRANSPORT_1"/>
    <property type="match status" value="1"/>
</dbReference>
<feature type="transmembrane region" description="Helical" evidence="7">
    <location>
        <begin position="105"/>
        <end position="127"/>
    </location>
</feature>
<gene>
    <name evidence="9" type="ORF">ACFSC9_09705</name>
</gene>
<dbReference type="InterPro" id="IPR011701">
    <property type="entry name" value="MFS"/>
</dbReference>
<keyword evidence="5 7" id="KW-1133">Transmembrane helix</keyword>
<comment type="subcellular location">
    <subcellularLocation>
        <location evidence="1">Cell membrane</location>
        <topology evidence="1">Multi-pass membrane protein</topology>
    </subcellularLocation>
</comment>
<dbReference type="PRINTS" id="PR01035">
    <property type="entry name" value="TCRTETA"/>
</dbReference>
<organism evidence="9 10">
    <name type="scientific">Paenibacillus wenxiniae</name>
    <dbReference type="NCBI Taxonomy" id="1636843"/>
    <lineage>
        <taxon>Bacteria</taxon>
        <taxon>Bacillati</taxon>
        <taxon>Bacillota</taxon>
        <taxon>Bacilli</taxon>
        <taxon>Bacillales</taxon>
        <taxon>Paenibacillaceae</taxon>
        <taxon>Paenibacillus</taxon>
    </lineage>
</organism>
<dbReference type="InterPro" id="IPR005829">
    <property type="entry name" value="Sugar_transporter_CS"/>
</dbReference>
<dbReference type="InterPro" id="IPR020846">
    <property type="entry name" value="MFS_dom"/>
</dbReference>
<keyword evidence="3" id="KW-0813">Transport</keyword>
<dbReference type="Proteomes" id="UP001597233">
    <property type="component" value="Unassembled WGS sequence"/>
</dbReference>
<comment type="similarity">
    <text evidence="2">Belongs to the major facilitator superfamily. TCR/Tet family.</text>
</comment>
<comment type="caution">
    <text evidence="9">The sequence shown here is derived from an EMBL/GenBank/DDBJ whole genome shotgun (WGS) entry which is preliminary data.</text>
</comment>
<feature type="transmembrane region" description="Helical" evidence="7">
    <location>
        <begin position="139"/>
        <end position="161"/>
    </location>
</feature>
<feature type="transmembrane region" description="Helical" evidence="7">
    <location>
        <begin position="310"/>
        <end position="326"/>
    </location>
</feature>
<dbReference type="SUPFAM" id="SSF103473">
    <property type="entry name" value="MFS general substrate transporter"/>
    <property type="match status" value="1"/>
</dbReference>
<evidence type="ECO:0000256" key="6">
    <source>
        <dbReference type="ARBA" id="ARBA00023136"/>
    </source>
</evidence>
<evidence type="ECO:0000256" key="5">
    <source>
        <dbReference type="ARBA" id="ARBA00022989"/>
    </source>
</evidence>
<dbReference type="Pfam" id="PF07690">
    <property type="entry name" value="MFS_1"/>
    <property type="match status" value="1"/>
</dbReference>
<feature type="transmembrane region" description="Helical" evidence="7">
    <location>
        <begin position="288"/>
        <end position="304"/>
    </location>
</feature>
<reference evidence="10" key="1">
    <citation type="journal article" date="2019" name="Int. J. Syst. Evol. Microbiol.">
        <title>The Global Catalogue of Microorganisms (GCM) 10K type strain sequencing project: providing services to taxonomists for standard genome sequencing and annotation.</title>
        <authorList>
            <consortium name="The Broad Institute Genomics Platform"/>
            <consortium name="The Broad Institute Genome Sequencing Center for Infectious Disease"/>
            <person name="Wu L."/>
            <person name="Ma J."/>
        </authorList>
    </citation>
    <scope>NUCLEOTIDE SEQUENCE [LARGE SCALE GENOMIC DNA]</scope>
    <source>
        <strain evidence="10">CCUG 54950</strain>
    </source>
</reference>
<dbReference type="CDD" id="cd17325">
    <property type="entry name" value="MFS_MdtG_SLC18_like"/>
    <property type="match status" value="1"/>
</dbReference>
<feature type="transmembrane region" description="Helical" evidence="7">
    <location>
        <begin position="375"/>
        <end position="391"/>
    </location>
</feature>
<name>A0ABW4RID1_9BACL</name>
<feature type="transmembrane region" description="Helical" evidence="7">
    <location>
        <begin position="257"/>
        <end position="276"/>
    </location>
</feature>
<dbReference type="PROSITE" id="PS50850">
    <property type="entry name" value="MFS"/>
    <property type="match status" value="1"/>
</dbReference>
<evidence type="ECO:0000313" key="10">
    <source>
        <dbReference type="Proteomes" id="UP001597233"/>
    </source>
</evidence>
<evidence type="ECO:0000256" key="7">
    <source>
        <dbReference type="SAM" id="Phobius"/>
    </source>
</evidence>
<evidence type="ECO:0000256" key="2">
    <source>
        <dbReference type="ARBA" id="ARBA00007520"/>
    </source>
</evidence>
<feature type="transmembrane region" description="Helical" evidence="7">
    <location>
        <begin position="167"/>
        <end position="186"/>
    </location>
</feature>
<evidence type="ECO:0000256" key="3">
    <source>
        <dbReference type="ARBA" id="ARBA00022448"/>
    </source>
</evidence>
<feature type="transmembrane region" description="Helical" evidence="7">
    <location>
        <begin position="347"/>
        <end position="369"/>
    </location>
</feature>
<dbReference type="RefSeq" id="WP_347324747.1">
    <property type="nucleotide sequence ID" value="NZ_JBCGUH010000004.1"/>
</dbReference>
<dbReference type="InterPro" id="IPR036259">
    <property type="entry name" value="MFS_trans_sf"/>
</dbReference>
<feature type="transmembrane region" description="Helical" evidence="7">
    <location>
        <begin position="80"/>
        <end position="99"/>
    </location>
</feature>
<evidence type="ECO:0000256" key="4">
    <source>
        <dbReference type="ARBA" id="ARBA00022692"/>
    </source>
</evidence>